<dbReference type="EMBL" id="VTOU01000003">
    <property type="protein sequence ID" value="TZG25903.1"/>
    <property type="molecule type" value="Genomic_DNA"/>
</dbReference>
<evidence type="ECO:0000259" key="3">
    <source>
        <dbReference type="SMART" id="SM00939"/>
    </source>
</evidence>
<dbReference type="Gene3D" id="3.40.50.1820">
    <property type="entry name" value="alpha/beta hydrolase"/>
    <property type="match status" value="1"/>
</dbReference>
<keyword evidence="2" id="KW-0732">Signal</keyword>
<dbReference type="Proteomes" id="UP000322077">
    <property type="component" value="Unassembled WGS sequence"/>
</dbReference>
<sequence>MKLSRALLLLSLTASSAAMAQTPPMEVDIPSSFDATTPAADYIRREVMIPMRDGKKMFAVIVMRKGTTTAPILLTRTPYNAAKATSRNASQKIEEIVPISDAEFVNDNYIRVYEDVRGRNGSEGDYVMNRPLRGPLNATDTDHATDAYDTIDWLVKNVPETNGRVAMTGSSYPGFTTLMATIDPHPALKAVVPMSPMVDGWMGDDWFHNGAYRQAGYDYFVSQMAQKGDGDDVASGTGDQYALWLKAGSAGDYVKAYGLDKLPQSRKMQEHPAYDDFWKGQAVDKLLGARPFTVPMMLVVGQWDQEDSYGAPAVFRALKAKDPGGNLHLVVGPWRHSGVNYDGSSLGALRFAGDTALQFRRDVMKPWLDQYLKPGAPKFDVPAAYTYATGLDKWQGTADILDTPLKPLYLGAGSSLGWDKAAKADRDTYLSDPAKPVPFVPRPVHWGDADQWKPWLVSDQRFADSRPDVLTYVTEPLTKAVHIRGRPKVDLYAATTGTDSDWVVKLIDVYPEEYTSDPKLAGFQLGVGMEIFRGRYVDGFDKPHALKPGQVENYKFELPTVNHAFLPGHRIMVQVQSSWFPLYDRNPQTYVKNIFFAKTGDYQKATQSVFTGGATASSVMLPVVQD</sequence>
<dbReference type="InterPro" id="IPR050585">
    <property type="entry name" value="Xaa-Pro_dipeptidyl-ppase/CocE"/>
</dbReference>
<organism evidence="4 5">
    <name type="scientific">Sphingomonas montanisoli</name>
    <dbReference type="NCBI Taxonomy" id="2606412"/>
    <lineage>
        <taxon>Bacteria</taxon>
        <taxon>Pseudomonadati</taxon>
        <taxon>Pseudomonadota</taxon>
        <taxon>Alphaproteobacteria</taxon>
        <taxon>Sphingomonadales</taxon>
        <taxon>Sphingomonadaceae</taxon>
        <taxon>Sphingomonas</taxon>
    </lineage>
</organism>
<evidence type="ECO:0000256" key="1">
    <source>
        <dbReference type="ARBA" id="ARBA00022801"/>
    </source>
</evidence>
<dbReference type="InterPro" id="IPR008979">
    <property type="entry name" value="Galactose-bd-like_sf"/>
</dbReference>
<dbReference type="GO" id="GO:0008239">
    <property type="term" value="F:dipeptidyl-peptidase activity"/>
    <property type="evidence" value="ECO:0007669"/>
    <property type="project" value="InterPro"/>
</dbReference>
<proteinExistence type="predicted"/>
<dbReference type="InterPro" id="IPR029058">
    <property type="entry name" value="AB_hydrolase_fold"/>
</dbReference>
<feature type="chain" id="PRO_5022895728" evidence="2">
    <location>
        <begin position="21"/>
        <end position="626"/>
    </location>
</feature>
<dbReference type="NCBIfam" id="TIGR00976">
    <property type="entry name" value="CocE_NonD"/>
    <property type="match status" value="1"/>
</dbReference>
<dbReference type="SUPFAM" id="SSF53474">
    <property type="entry name" value="alpha/beta-Hydrolases"/>
    <property type="match status" value="1"/>
</dbReference>
<dbReference type="InterPro" id="IPR000383">
    <property type="entry name" value="Xaa-Pro-like_dom"/>
</dbReference>
<dbReference type="Pfam" id="PF08530">
    <property type="entry name" value="PepX_C"/>
    <property type="match status" value="1"/>
</dbReference>
<dbReference type="Pfam" id="PF02129">
    <property type="entry name" value="Peptidase_S15"/>
    <property type="match status" value="1"/>
</dbReference>
<reference evidence="4 5" key="1">
    <citation type="submission" date="2019-08" db="EMBL/GenBank/DDBJ databases">
        <authorList>
            <person name="Wang G."/>
            <person name="Xu Z."/>
        </authorList>
    </citation>
    <scope>NUCLEOTIDE SEQUENCE [LARGE SCALE GENOMIC DNA]</scope>
    <source>
        <strain evidence="4 5">ZX</strain>
    </source>
</reference>
<evidence type="ECO:0000313" key="4">
    <source>
        <dbReference type="EMBL" id="TZG25903.1"/>
    </source>
</evidence>
<accession>A0A5D9C365</accession>
<comment type="caution">
    <text evidence="4">The sequence shown here is derived from an EMBL/GenBank/DDBJ whole genome shotgun (WGS) entry which is preliminary data.</text>
</comment>
<gene>
    <name evidence="4" type="ORF">FYJ91_13070</name>
</gene>
<name>A0A5D9C365_9SPHN</name>
<dbReference type="RefSeq" id="WP_149522709.1">
    <property type="nucleotide sequence ID" value="NZ_VTOU01000003.1"/>
</dbReference>
<dbReference type="SUPFAM" id="SSF49785">
    <property type="entry name" value="Galactose-binding domain-like"/>
    <property type="match status" value="1"/>
</dbReference>
<evidence type="ECO:0000313" key="5">
    <source>
        <dbReference type="Proteomes" id="UP000322077"/>
    </source>
</evidence>
<dbReference type="Gene3D" id="1.10.3020.10">
    <property type="entry name" value="alpha-amino acid ester hydrolase ( Helical cap domain)"/>
    <property type="match status" value="1"/>
</dbReference>
<feature type="domain" description="Xaa-Pro dipeptidyl-peptidase C-terminal" evidence="3">
    <location>
        <begin position="365"/>
        <end position="620"/>
    </location>
</feature>
<protein>
    <submittedName>
        <fullName evidence="4">CocE/NonD family hydrolase</fullName>
    </submittedName>
</protein>
<dbReference type="SMART" id="SM00939">
    <property type="entry name" value="PepX_C"/>
    <property type="match status" value="1"/>
</dbReference>
<evidence type="ECO:0000256" key="2">
    <source>
        <dbReference type="SAM" id="SignalP"/>
    </source>
</evidence>
<dbReference type="PANTHER" id="PTHR43056">
    <property type="entry name" value="PEPTIDASE S9 PROLYL OLIGOPEPTIDASE"/>
    <property type="match status" value="1"/>
</dbReference>
<dbReference type="PANTHER" id="PTHR43056:SF10">
    <property type="entry name" value="COCE_NOND FAMILY, PUTATIVE (AFU_ORTHOLOGUE AFUA_7G00600)-RELATED"/>
    <property type="match status" value="1"/>
</dbReference>
<keyword evidence="1 4" id="KW-0378">Hydrolase</keyword>
<keyword evidence="5" id="KW-1185">Reference proteome</keyword>
<dbReference type="AlphaFoldDB" id="A0A5D9C365"/>
<dbReference type="InterPro" id="IPR013736">
    <property type="entry name" value="Xaa-Pro_dipept_C"/>
</dbReference>
<dbReference type="Gene3D" id="2.60.120.260">
    <property type="entry name" value="Galactose-binding domain-like"/>
    <property type="match status" value="1"/>
</dbReference>
<dbReference type="InterPro" id="IPR005674">
    <property type="entry name" value="CocE/Ser_esterase"/>
</dbReference>
<feature type="signal peptide" evidence="2">
    <location>
        <begin position="1"/>
        <end position="20"/>
    </location>
</feature>